<reference evidence="2" key="1">
    <citation type="submission" date="2017-07" db="EMBL/GenBank/DDBJ databases">
        <title>The cable genome - Insights into the physiology and evolution of filamentous bacteria capable of sulfide oxidation via long distance electron transfer.</title>
        <authorList>
            <person name="Thorup C."/>
            <person name="Bjerg J.T."/>
            <person name="Schreiber L."/>
            <person name="Nielsen L.P."/>
            <person name="Kjeldsen K.U."/>
            <person name="Boesen T."/>
            <person name="Boggild A."/>
            <person name="Meysman F."/>
            <person name="Geelhoed J."/>
            <person name="Schramm A."/>
        </authorList>
    </citation>
    <scope>NUCLEOTIDE SEQUENCE [LARGE SCALE GENOMIC DNA]</scope>
    <source>
        <strain evidence="2">GS</strain>
    </source>
</reference>
<dbReference type="AlphaFoldDB" id="A0A521G5B0"/>
<proteinExistence type="predicted"/>
<dbReference type="Proteomes" id="UP000316238">
    <property type="component" value="Unassembled WGS sequence"/>
</dbReference>
<sequence>MTPARKKILLILVLVAVIDLLIAAGIFFWWKNSQSDLPHQKDIAELATQLVDLSSRVEGLIITQENEAEILRQTEKFAPYQLKVQYQHPYAVLLLCTPDGKQALLEDAGCSAKLDRKVKNEAPCEFTLRVKENCQVQGADMQ</sequence>
<accession>A0A521G5B0</accession>
<keyword evidence="1" id="KW-0472">Membrane</keyword>
<evidence type="ECO:0000256" key="1">
    <source>
        <dbReference type="SAM" id="Phobius"/>
    </source>
</evidence>
<gene>
    <name evidence="2" type="ORF">CDV28_102209</name>
</gene>
<evidence type="ECO:0000313" key="2">
    <source>
        <dbReference type="EMBL" id="TAA76081.1"/>
    </source>
</evidence>
<dbReference type="EMBL" id="NQJD01000002">
    <property type="protein sequence ID" value="TAA76081.1"/>
    <property type="molecule type" value="Genomic_DNA"/>
</dbReference>
<comment type="caution">
    <text evidence="2">The sequence shown here is derived from an EMBL/GenBank/DDBJ whole genome shotgun (WGS) entry which is preliminary data.</text>
</comment>
<keyword evidence="3" id="KW-1185">Reference proteome</keyword>
<evidence type="ECO:0000313" key="3">
    <source>
        <dbReference type="Proteomes" id="UP000316238"/>
    </source>
</evidence>
<name>A0A521G5B0_9BACT</name>
<feature type="transmembrane region" description="Helical" evidence="1">
    <location>
        <begin position="9"/>
        <end position="30"/>
    </location>
</feature>
<organism evidence="2 3">
    <name type="scientific">Candidatus Electronema aureum</name>
    <dbReference type="NCBI Taxonomy" id="2005002"/>
    <lineage>
        <taxon>Bacteria</taxon>
        <taxon>Pseudomonadati</taxon>
        <taxon>Thermodesulfobacteriota</taxon>
        <taxon>Desulfobulbia</taxon>
        <taxon>Desulfobulbales</taxon>
        <taxon>Desulfobulbaceae</taxon>
        <taxon>Candidatus Electronema</taxon>
    </lineage>
</organism>
<keyword evidence="1" id="KW-0812">Transmembrane</keyword>
<keyword evidence="1" id="KW-1133">Transmembrane helix</keyword>
<protein>
    <submittedName>
        <fullName evidence="2">Uncharacterized protein</fullName>
    </submittedName>
</protein>